<evidence type="ECO:0008006" key="4">
    <source>
        <dbReference type="Google" id="ProtNLM"/>
    </source>
</evidence>
<name>A0A6M0Q458_9BACI</name>
<dbReference type="RefSeq" id="WP_163178086.1">
    <property type="nucleotide sequence ID" value="NZ_JAAIWM010000001.1"/>
</dbReference>
<accession>A0A6M0Q458</accession>
<comment type="caution">
    <text evidence="2">The sequence shown here is derived from an EMBL/GenBank/DDBJ whole genome shotgun (WGS) entry which is preliminary data.</text>
</comment>
<feature type="signal peptide" evidence="1">
    <location>
        <begin position="1"/>
        <end position="22"/>
    </location>
</feature>
<keyword evidence="3" id="KW-1185">Reference proteome</keyword>
<organism evidence="2 3">
    <name type="scientific">Bacillus mesophilus</name>
    <dbReference type="NCBI Taxonomy" id="1808955"/>
    <lineage>
        <taxon>Bacteria</taxon>
        <taxon>Bacillati</taxon>
        <taxon>Bacillota</taxon>
        <taxon>Bacilli</taxon>
        <taxon>Bacillales</taxon>
        <taxon>Bacillaceae</taxon>
        <taxon>Bacillus</taxon>
    </lineage>
</organism>
<dbReference type="Proteomes" id="UP000481043">
    <property type="component" value="Unassembled WGS sequence"/>
</dbReference>
<evidence type="ECO:0000256" key="1">
    <source>
        <dbReference type="SAM" id="SignalP"/>
    </source>
</evidence>
<dbReference type="EMBL" id="JAAIWM010000001">
    <property type="protein sequence ID" value="NEY70994.1"/>
    <property type="molecule type" value="Genomic_DNA"/>
</dbReference>
<evidence type="ECO:0000313" key="2">
    <source>
        <dbReference type="EMBL" id="NEY70994.1"/>
    </source>
</evidence>
<protein>
    <recommendedName>
        <fullName evidence="4">Secreted protein</fullName>
    </recommendedName>
</protein>
<feature type="chain" id="PRO_5039540506" description="Secreted protein" evidence="1">
    <location>
        <begin position="23"/>
        <end position="58"/>
    </location>
</feature>
<sequence length="58" mass="6579">MKKKKKIYVSSLLITFFSLAIALNYHSLHSAKNACIENNMTPDVDQSFLAINWTVSCE</sequence>
<proteinExistence type="predicted"/>
<evidence type="ECO:0000313" key="3">
    <source>
        <dbReference type="Proteomes" id="UP000481043"/>
    </source>
</evidence>
<reference evidence="2 3" key="1">
    <citation type="submission" date="2020-02" db="EMBL/GenBank/DDBJ databases">
        <title>Bacillus aquiflavi sp. nov., isolated from yellow water of strong flavor Chinese baijiu in Yibin region of China.</title>
        <authorList>
            <person name="Xie J."/>
        </authorList>
    </citation>
    <scope>NUCLEOTIDE SEQUENCE [LARGE SCALE GENOMIC DNA]</scope>
    <source>
        <strain evidence="2 3">SA4</strain>
    </source>
</reference>
<dbReference type="AlphaFoldDB" id="A0A6M0Q458"/>
<gene>
    <name evidence="2" type="ORF">G4D63_04475</name>
</gene>
<keyword evidence="1" id="KW-0732">Signal</keyword>